<evidence type="ECO:0000256" key="2">
    <source>
        <dbReference type="ARBA" id="ARBA00022475"/>
    </source>
</evidence>
<dbReference type="Pfam" id="PF00001">
    <property type="entry name" value="7tm_1"/>
    <property type="match status" value="1"/>
</dbReference>
<evidence type="ECO:0000256" key="10">
    <source>
        <dbReference type="SAM" id="Phobius"/>
    </source>
</evidence>
<feature type="transmembrane region" description="Helical" evidence="10">
    <location>
        <begin position="263"/>
        <end position="283"/>
    </location>
</feature>
<dbReference type="PANTHER" id="PTHR10489">
    <property type="entry name" value="CELL ADHESION MOLECULE"/>
    <property type="match status" value="1"/>
</dbReference>
<keyword evidence="3 10" id="KW-0812">Transmembrane</keyword>
<evidence type="ECO:0000256" key="3">
    <source>
        <dbReference type="ARBA" id="ARBA00022692"/>
    </source>
</evidence>
<dbReference type="Proteomes" id="UP000515152">
    <property type="component" value="Chromosome 7"/>
</dbReference>
<dbReference type="PROSITE" id="PS50262">
    <property type="entry name" value="G_PROTEIN_RECEP_F1_2"/>
    <property type="match status" value="1"/>
</dbReference>
<dbReference type="GO" id="GO:0016493">
    <property type="term" value="F:C-C chemokine receptor activity"/>
    <property type="evidence" value="ECO:0007669"/>
    <property type="project" value="TreeGrafter"/>
</dbReference>
<feature type="transmembrane region" description="Helical" evidence="10">
    <location>
        <begin position="222"/>
        <end position="243"/>
    </location>
</feature>
<evidence type="ECO:0000256" key="8">
    <source>
        <dbReference type="ARBA" id="ARBA00023180"/>
    </source>
</evidence>
<feature type="transmembrane region" description="Helical" evidence="10">
    <location>
        <begin position="97"/>
        <end position="115"/>
    </location>
</feature>
<keyword evidence="6 10" id="KW-0472">Membrane</keyword>
<evidence type="ECO:0000256" key="7">
    <source>
        <dbReference type="ARBA" id="ARBA00023170"/>
    </source>
</evidence>
<name>A0A6P3VJZ6_CLUHA</name>
<evidence type="ECO:0000259" key="11">
    <source>
        <dbReference type="PROSITE" id="PS50262"/>
    </source>
</evidence>
<evidence type="ECO:0000256" key="9">
    <source>
        <dbReference type="ARBA" id="ARBA00023224"/>
    </source>
</evidence>
<comment type="subcellular location">
    <subcellularLocation>
        <location evidence="1">Cell membrane</location>
        <topology evidence="1">Multi-pass membrane protein</topology>
    </subcellularLocation>
</comment>
<evidence type="ECO:0000256" key="1">
    <source>
        <dbReference type="ARBA" id="ARBA00004651"/>
    </source>
</evidence>
<protein>
    <submittedName>
        <fullName evidence="13">C5a anaphylatoxin chemotactic receptor 1-like</fullName>
    </submittedName>
</protein>
<keyword evidence="8" id="KW-0325">Glycoprotein</keyword>
<proteinExistence type="predicted"/>
<keyword evidence="9" id="KW-0807">Transducer</keyword>
<dbReference type="GO" id="GO:0007204">
    <property type="term" value="P:positive regulation of cytosolic calcium ion concentration"/>
    <property type="evidence" value="ECO:0007669"/>
    <property type="project" value="TreeGrafter"/>
</dbReference>
<reference evidence="13" key="1">
    <citation type="submission" date="2025-08" db="UniProtKB">
        <authorList>
            <consortium name="RefSeq"/>
        </authorList>
    </citation>
    <scope>IDENTIFICATION</scope>
</reference>
<keyword evidence="4 10" id="KW-1133">Transmembrane helix</keyword>
<evidence type="ECO:0000313" key="13">
    <source>
        <dbReference type="RefSeq" id="XP_012673303.2"/>
    </source>
</evidence>
<dbReference type="GO" id="GO:0004974">
    <property type="term" value="F:leukotriene receptor activity"/>
    <property type="evidence" value="ECO:0007669"/>
    <property type="project" value="UniProtKB-ARBA"/>
</dbReference>
<sequence>MQQQLNISNISSIVQASLEMQVTSAMLGLCFALGVPGNLVVVVVLRRGLAGGSFTLWLMLNLAVSDLLTLLTLPVWITTLLHGWTLGSVPCKLLSYLVYWSLYTSVLCVTLLSVQRYVQVLYPQRWAELKSVWRRSLLGLVWALGAILSSHALVQREVRLKRDGFPRCLEHYRWFGEQVFTLLMESLLLFVVPFSILASLYAALHRKVKQTTRSGHRRMKKLVISIIVVFFIFSIPIHLNNMLTIVAVSWGSHDLLQLSKVTGGISGALTFINSCVNPFLYAFSHRALRQSKAKTLNPALSLNSTSVLEGTRSSTL</sequence>
<keyword evidence="2" id="KW-1003">Cell membrane</keyword>
<keyword evidence="5" id="KW-0297">G-protein coupled receptor</keyword>
<feature type="transmembrane region" description="Helical" evidence="10">
    <location>
        <begin position="25"/>
        <end position="45"/>
    </location>
</feature>
<dbReference type="GO" id="GO:0019957">
    <property type="term" value="F:C-C chemokine binding"/>
    <property type="evidence" value="ECO:0007669"/>
    <property type="project" value="TreeGrafter"/>
</dbReference>
<evidence type="ECO:0000256" key="6">
    <source>
        <dbReference type="ARBA" id="ARBA00023136"/>
    </source>
</evidence>
<dbReference type="GeneID" id="105891667"/>
<dbReference type="KEGG" id="char:105891667"/>
<dbReference type="FunFam" id="1.20.1070.10:FF:000109">
    <property type="entry name" value="Leukotriene B4 receptor"/>
    <property type="match status" value="1"/>
</dbReference>
<dbReference type="PANTHER" id="PTHR10489:SF946">
    <property type="entry name" value="LEUKOTRIENE B4 RECEPTOR 1-LIKE"/>
    <property type="match status" value="1"/>
</dbReference>
<feature type="transmembrane region" description="Helical" evidence="10">
    <location>
        <begin position="57"/>
        <end position="77"/>
    </location>
</feature>
<feature type="domain" description="G-protein coupled receptors family 1 profile" evidence="11">
    <location>
        <begin position="37"/>
        <end position="281"/>
    </location>
</feature>
<accession>A0A6P3VJZ6</accession>
<dbReference type="SUPFAM" id="SSF81321">
    <property type="entry name" value="Family A G protein-coupled receptor-like"/>
    <property type="match status" value="1"/>
</dbReference>
<organism evidence="12 13">
    <name type="scientific">Clupea harengus</name>
    <name type="common">Atlantic herring</name>
    <dbReference type="NCBI Taxonomy" id="7950"/>
    <lineage>
        <taxon>Eukaryota</taxon>
        <taxon>Metazoa</taxon>
        <taxon>Chordata</taxon>
        <taxon>Craniata</taxon>
        <taxon>Vertebrata</taxon>
        <taxon>Euteleostomi</taxon>
        <taxon>Actinopterygii</taxon>
        <taxon>Neopterygii</taxon>
        <taxon>Teleostei</taxon>
        <taxon>Clupei</taxon>
        <taxon>Clupeiformes</taxon>
        <taxon>Clupeoidei</taxon>
        <taxon>Clupeidae</taxon>
        <taxon>Clupea</taxon>
    </lineage>
</organism>
<evidence type="ECO:0000313" key="12">
    <source>
        <dbReference type="Proteomes" id="UP000515152"/>
    </source>
</evidence>
<dbReference type="AlphaFoldDB" id="A0A6P3VJZ6"/>
<dbReference type="OrthoDB" id="5968937at2759"/>
<dbReference type="PRINTS" id="PR00237">
    <property type="entry name" value="GPCRRHODOPSN"/>
</dbReference>
<dbReference type="GO" id="GO:0006955">
    <property type="term" value="P:immune response"/>
    <property type="evidence" value="ECO:0007669"/>
    <property type="project" value="TreeGrafter"/>
</dbReference>
<evidence type="ECO:0000256" key="4">
    <source>
        <dbReference type="ARBA" id="ARBA00022989"/>
    </source>
</evidence>
<evidence type="ECO:0000256" key="5">
    <source>
        <dbReference type="ARBA" id="ARBA00023040"/>
    </source>
</evidence>
<dbReference type="InterPro" id="IPR017452">
    <property type="entry name" value="GPCR_Rhodpsn_7TM"/>
</dbReference>
<keyword evidence="12" id="KW-1185">Reference proteome</keyword>
<dbReference type="GO" id="GO:0060326">
    <property type="term" value="P:cell chemotaxis"/>
    <property type="evidence" value="ECO:0007669"/>
    <property type="project" value="TreeGrafter"/>
</dbReference>
<dbReference type="GO" id="GO:0019722">
    <property type="term" value="P:calcium-mediated signaling"/>
    <property type="evidence" value="ECO:0007669"/>
    <property type="project" value="TreeGrafter"/>
</dbReference>
<dbReference type="GO" id="GO:0009897">
    <property type="term" value="C:external side of plasma membrane"/>
    <property type="evidence" value="ECO:0007669"/>
    <property type="project" value="TreeGrafter"/>
</dbReference>
<dbReference type="RefSeq" id="XP_012673303.2">
    <property type="nucleotide sequence ID" value="XM_012817849.3"/>
</dbReference>
<gene>
    <name evidence="13" type="primary">LOC105891667</name>
</gene>
<keyword evidence="7" id="KW-0675">Receptor</keyword>
<dbReference type="InterPro" id="IPR050119">
    <property type="entry name" value="CCR1-9-like"/>
</dbReference>
<feature type="transmembrane region" description="Helical" evidence="10">
    <location>
        <begin position="179"/>
        <end position="201"/>
    </location>
</feature>
<feature type="transmembrane region" description="Helical" evidence="10">
    <location>
        <begin position="136"/>
        <end position="154"/>
    </location>
</feature>
<dbReference type="InterPro" id="IPR000276">
    <property type="entry name" value="GPCR_Rhodpsn"/>
</dbReference>
<dbReference type="Gene3D" id="1.20.1070.10">
    <property type="entry name" value="Rhodopsin 7-helix transmembrane proteins"/>
    <property type="match status" value="1"/>
</dbReference>